<dbReference type="InterPro" id="IPR036291">
    <property type="entry name" value="NAD(P)-bd_dom_sf"/>
</dbReference>
<evidence type="ECO:0000313" key="4">
    <source>
        <dbReference type="EMBL" id="KAK1756653.1"/>
    </source>
</evidence>
<dbReference type="Gene3D" id="3.40.50.720">
    <property type="entry name" value="NAD(P)-binding Rossmann-like Domain"/>
    <property type="match status" value="1"/>
</dbReference>
<evidence type="ECO:0000256" key="2">
    <source>
        <dbReference type="ARBA" id="ARBA00023445"/>
    </source>
</evidence>
<reference evidence="4" key="1">
    <citation type="submission" date="2023-06" db="EMBL/GenBank/DDBJ databases">
        <title>Genome-scale phylogeny and comparative genomics of the fungal order Sordariales.</title>
        <authorList>
            <consortium name="Lawrence Berkeley National Laboratory"/>
            <person name="Hensen N."/>
            <person name="Bonometti L."/>
            <person name="Westerberg I."/>
            <person name="Brannstrom I.O."/>
            <person name="Guillou S."/>
            <person name="Cros-Aarteil S."/>
            <person name="Calhoun S."/>
            <person name="Haridas S."/>
            <person name="Kuo A."/>
            <person name="Mondo S."/>
            <person name="Pangilinan J."/>
            <person name="Riley R."/>
            <person name="Labutti K."/>
            <person name="Andreopoulos B."/>
            <person name="Lipzen A."/>
            <person name="Chen C."/>
            <person name="Yanf M."/>
            <person name="Daum C."/>
            <person name="Ng V."/>
            <person name="Clum A."/>
            <person name="Steindorff A."/>
            <person name="Ohm R."/>
            <person name="Martin F."/>
            <person name="Silar P."/>
            <person name="Natvig D."/>
            <person name="Lalanne C."/>
            <person name="Gautier V."/>
            <person name="Ament-Velasquez S.L."/>
            <person name="Kruys A."/>
            <person name="Hutchinson M.I."/>
            <person name="Powell A.J."/>
            <person name="Barry K."/>
            <person name="Miller A.N."/>
            <person name="Grigoriev I.V."/>
            <person name="Debuchy R."/>
            <person name="Gladieux P."/>
            <person name="Thoren M.H."/>
            <person name="Johannesson H."/>
        </authorList>
    </citation>
    <scope>NUCLEOTIDE SEQUENCE</scope>
    <source>
        <strain evidence="4">PSN4</strain>
    </source>
</reference>
<evidence type="ECO:0000259" key="3">
    <source>
        <dbReference type="Pfam" id="PF01370"/>
    </source>
</evidence>
<dbReference type="InterPro" id="IPR050425">
    <property type="entry name" value="NAD(P)_dehydrat-like"/>
</dbReference>
<evidence type="ECO:0000313" key="5">
    <source>
        <dbReference type="Proteomes" id="UP001239445"/>
    </source>
</evidence>
<name>A0AAJ0BE69_9PEZI</name>
<comment type="caution">
    <text evidence="4">The sequence shown here is derived from an EMBL/GenBank/DDBJ whole genome shotgun (WGS) entry which is preliminary data.</text>
</comment>
<dbReference type="InterPro" id="IPR001509">
    <property type="entry name" value="Epimerase_deHydtase"/>
</dbReference>
<dbReference type="GO" id="GO:0016616">
    <property type="term" value="F:oxidoreductase activity, acting on the CH-OH group of donors, NAD or NADP as acceptor"/>
    <property type="evidence" value="ECO:0007669"/>
    <property type="project" value="TreeGrafter"/>
</dbReference>
<evidence type="ECO:0000256" key="1">
    <source>
        <dbReference type="ARBA" id="ARBA00023002"/>
    </source>
</evidence>
<dbReference type="Pfam" id="PF01370">
    <property type="entry name" value="Epimerase"/>
    <property type="match status" value="1"/>
</dbReference>
<dbReference type="PANTHER" id="PTHR10366:SF562">
    <property type="entry name" value="ALDEHYDE REDUCTASE II (AFU_ORTHOLOGUE AFUA_1G11360)"/>
    <property type="match status" value="1"/>
</dbReference>
<keyword evidence="1" id="KW-0560">Oxidoreductase</keyword>
<dbReference type="AlphaFoldDB" id="A0AAJ0BE69"/>
<proteinExistence type="inferred from homology"/>
<comment type="similarity">
    <text evidence="2">Belongs to the NAD(P)-dependent epimerase/dehydratase family. Dihydroflavonol-4-reductase subfamily.</text>
</comment>
<dbReference type="Proteomes" id="UP001239445">
    <property type="component" value="Unassembled WGS sequence"/>
</dbReference>
<dbReference type="PANTHER" id="PTHR10366">
    <property type="entry name" value="NAD DEPENDENT EPIMERASE/DEHYDRATASE"/>
    <property type="match status" value="1"/>
</dbReference>
<protein>
    <recommendedName>
        <fullName evidence="3">NAD-dependent epimerase/dehydratase domain-containing protein</fullName>
    </recommendedName>
</protein>
<sequence>MTVPTPAIPKGSWVLITGVNGHVASELASQFLERGYRVRGTVRDLAKSSWLVDDVFKTFAAIGDFELIRVPDIVQDGAFDAAVKGVSAVAHVAAFGFGDDPNKVIPPTIASMRSILKSAAAEPSVKRFVYTSSVVAAAYFSMDTTDHVTHDSWNDKAVAEAWSPPPHKETFEFAVYMAGKVAGEKELWRFVTEEKPQFVANAVNPQTILGRRLSKNCSSVSAAMIPNLYNGIYPPPLISPCVYGIDVKEVALMHVAAVLDLDVKSARIHVWGRLYTWNQVLAAMRKLFPKHTFVDDISSGETLKMTVDQTLALSLLKKWGGQDDWRKLEDVILDNLKGTAEE</sequence>
<dbReference type="EMBL" id="MU839831">
    <property type="protein sequence ID" value="KAK1756653.1"/>
    <property type="molecule type" value="Genomic_DNA"/>
</dbReference>
<gene>
    <name evidence="4" type="ORF">QBC47DRAFT_297916</name>
</gene>
<dbReference type="SUPFAM" id="SSF51735">
    <property type="entry name" value="NAD(P)-binding Rossmann-fold domains"/>
    <property type="match status" value="1"/>
</dbReference>
<accession>A0AAJ0BE69</accession>
<keyword evidence="5" id="KW-1185">Reference proteome</keyword>
<feature type="domain" description="NAD-dependent epimerase/dehydratase" evidence="3">
    <location>
        <begin position="14"/>
        <end position="231"/>
    </location>
</feature>
<organism evidence="4 5">
    <name type="scientific">Echria macrotheca</name>
    <dbReference type="NCBI Taxonomy" id="438768"/>
    <lineage>
        <taxon>Eukaryota</taxon>
        <taxon>Fungi</taxon>
        <taxon>Dikarya</taxon>
        <taxon>Ascomycota</taxon>
        <taxon>Pezizomycotina</taxon>
        <taxon>Sordariomycetes</taxon>
        <taxon>Sordariomycetidae</taxon>
        <taxon>Sordariales</taxon>
        <taxon>Schizotheciaceae</taxon>
        <taxon>Echria</taxon>
    </lineage>
</organism>